<evidence type="ECO:0000313" key="2">
    <source>
        <dbReference type="EMBL" id="CAK8680769.1"/>
    </source>
</evidence>
<evidence type="ECO:0000256" key="1">
    <source>
        <dbReference type="SAM" id="SignalP"/>
    </source>
</evidence>
<keyword evidence="1" id="KW-0732">Signal</keyword>
<organism evidence="2 3">
    <name type="scientific">Clavelina lepadiformis</name>
    <name type="common">Light-bulb sea squirt</name>
    <name type="synonym">Ascidia lepadiformis</name>
    <dbReference type="NCBI Taxonomy" id="159417"/>
    <lineage>
        <taxon>Eukaryota</taxon>
        <taxon>Metazoa</taxon>
        <taxon>Chordata</taxon>
        <taxon>Tunicata</taxon>
        <taxon>Ascidiacea</taxon>
        <taxon>Aplousobranchia</taxon>
        <taxon>Clavelinidae</taxon>
        <taxon>Clavelina</taxon>
    </lineage>
</organism>
<dbReference type="EMBL" id="CAWYQH010000079">
    <property type="protein sequence ID" value="CAK8680769.1"/>
    <property type="molecule type" value="Genomic_DNA"/>
</dbReference>
<gene>
    <name evidence="2" type="ORF">CVLEPA_LOCUS11020</name>
</gene>
<comment type="caution">
    <text evidence="2">The sequence shown here is derived from an EMBL/GenBank/DDBJ whole genome shotgun (WGS) entry which is preliminary data.</text>
</comment>
<dbReference type="Proteomes" id="UP001642483">
    <property type="component" value="Unassembled WGS sequence"/>
</dbReference>
<name>A0ABP0FM90_CLALP</name>
<feature type="signal peptide" evidence="1">
    <location>
        <begin position="1"/>
        <end position="15"/>
    </location>
</feature>
<accession>A0ABP0FM90</accession>
<keyword evidence="3" id="KW-1185">Reference proteome</keyword>
<reference evidence="2 3" key="1">
    <citation type="submission" date="2024-02" db="EMBL/GenBank/DDBJ databases">
        <authorList>
            <person name="Daric V."/>
            <person name="Darras S."/>
        </authorList>
    </citation>
    <scope>NUCLEOTIDE SEQUENCE [LARGE SCALE GENOMIC DNA]</scope>
</reference>
<evidence type="ECO:0000313" key="3">
    <source>
        <dbReference type="Proteomes" id="UP001642483"/>
    </source>
</evidence>
<proteinExistence type="predicted"/>
<protein>
    <submittedName>
        <fullName evidence="2">Uncharacterized protein</fullName>
    </submittedName>
</protein>
<sequence length="427" mass="44443">MRLLIFTVFIGIASSASISLPSGGAKAHAYASAGTGSSYDSTSVPCSLSGGAKASAYASAHASMSSSSSSTLSVPCVGDIKVPCVTTDFKVPCVGTTSTTTPCVSASAASVSASVPCAAQTTQQSSNPCVVSGDQVQTLTTASGRQVRSDNPDIEWNRISAEEAKEKMKKGNTFIRVWKEGETPPPMPTYQPCATLLKTIEPCAPPTNVVFRPATPCAPAPQTKVVRRPCFRRRGAYACAGASYSGGLRSSATPCQTTGTKAPCFCTGCQKFQVNMPCLAAAASATANVGSIKLPCDVSGLIKTGATSGSFAAAKFKVSTPADDAPGLLAGSSSDFKRVVGIVKNSKLWPRCVLNRSKSHAFCIGEKREVTERPLVDKAWSRGAHALPYLDIKISTSAKLNDKTLYDLSFSSTLNEIDSTLNVRSSR</sequence>
<feature type="chain" id="PRO_5047160372" evidence="1">
    <location>
        <begin position="16"/>
        <end position="427"/>
    </location>
</feature>